<dbReference type="InterPro" id="IPR008242">
    <property type="entry name" value="Chor_mutase/pphenate_deHydtase"/>
</dbReference>
<dbReference type="UniPathway" id="UPA00120">
    <property type="reaction ID" value="UER00203"/>
</dbReference>
<dbReference type="STRING" id="1314790.A0A1Y1XHQ8"/>
<dbReference type="FunCoup" id="A0A1Y1XHQ8">
    <property type="interactions" value="532"/>
</dbReference>
<dbReference type="SMART" id="SM00830">
    <property type="entry name" value="CM_2"/>
    <property type="match status" value="1"/>
</dbReference>
<evidence type="ECO:0000259" key="17">
    <source>
        <dbReference type="PROSITE" id="PS51168"/>
    </source>
</evidence>
<dbReference type="InterPro" id="IPR036979">
    <property type="entry name" value="CM_dom_sf"/>
</dbReference>
<dbReference type="PIRSF" id="PIRSF001500">
    <property type="entry name" value="Chor_mut_pdt_Ppr"/>
    <property type="match status" value="1"/>
</dbReference>
<evidence type="ECO:0000256" key="10">
    <source>
        <dbReference type="ARBA" id="ARBA00023141"/>
    </source>
</evidence>
<evidence type="ECO:0000259" key="18">
    <source>
        <dbReference type="PROSITE" id="PS51171"/>
    </source>
</evidence>
<evidence type="ECO:0000256" key="3">
    <source>
        <dbReference type="ARBA" id="ARBA00004496"/>
    </source>
</evidence>
<evidence type="ECO:0000256" key="12">
    <source>
        <dbReference type="ARBA" id="ARBA00023235"/>
    </source>
</evidence>
<dbReference type="SUPFAM" id="SSF55021">
    <property type="entry name" value="ACT-like"/>
    <property type="match status" value="1"/>
</dbReference>
<dbReference type="EMBL" id="MCFE01000592">
    <property type="protein sequence ID" value="ORX85298.1"/>
    <property type="molecule type" value="Genomic_DNA"/>
</dbReference>
<evidence type="ECO:0000256" key="15">
    <source>
        <dbReference type="ARBA" id="ARBA00031175"/>
    </source>
</evidence>
<dbReference type="InterPro" id="IPR045865">
    <property type="entry name" value="ACT-like_dom_sf"/>
</dbReference>
<evidence type="ECO:0000256" key="11">
    <source>
        <dbReference type="ARBA" id="ARBA00023222"/>
    </source>
</evidence>
<evidence type="ECO:0000256" key="14">
    <source>
        <dbReference type="ARBA" id="ARBA00023268"/>
    </source>
</evidence>
<dbReference type="Pfam" id="PF01842">
    <property type="entry name" value="ACT"/>
    <property type="match status" value="1"/>
</dbReference>
<comment type="pathway">
    <text evidence="5">Metabolic intermediate biosynthesis; prephenate biosynthesis; prephenate from chorismate: step 1/1.</text>
</comment>
<evidence type="ECO:0000256" key="1">
    <source>
        <dbReference type="ARBA" id="ARBA00000824"/>
    </source>
</evidence>
<dbReference type="GO" id="GO:0009094">
    <property type="term" value="P:L-phenylalanine biosynthetic process"/>
    <property type="evidence" value="ECO:0007669"/>
    <property type="project" value="UniProtKB-UniPathway"/>
</dbReference>
<dbReference type="EC" id="4.2.1.51" evidence="6"/>
<dbReference type="InterPro" id="IPR036263">
    <property type="entry name" value="Chorismate_II_sf"/>
</dbReference>
<evidence type="ECO:0000313" key="21">
    <source>
        <dbReference type="Proteomes" id="UP000193498"/>
    </source>
</evidence>
<evidence type="ECO:0000256" key="13">
    <source>
        <dbReference type="ARBA" id="ARBA00023239"/>
    </source>
</evidence>
<dbReference type="InterPro" id="IPR002701">
    <property type="entry name" value="CM_II_prokaryot"/>
</dbReference>
<dbReference type="GO" id="GO:0046417">
    <property type="term" value="P:chorismate metabolic process"/>
    <property type="evidence" value="ECO:0007669"/>
    <property type="project" value="InterPro"/>
</dbReference>
<dbReference type="Gene3D" id="1.20.59.10">
    <property type="entry name" value="Chorismate mutase"/>
    <property type="match status" value="1"/>
</dbReference>
<evidence type="ECO:0000256" key="9">
    <source>
        <dbReference type="ARBA" id="ARBA00022605"/>
    </source>
</evidence>
<dbReference type="OrthoDB" id="983542at2759"/>
<dbReference type="InParanoid" id="A0A1Y1XHQ8"/>
<dbReference type="UniPathway" id="UPA00121">
    <property type="reaction ID" value="UER00345"/>
</dbReference>
<dbReference type="GO" id="GO:0005737">
    <property type="term" value="C:cytoplasm"/>
    <property type="evidence" value="ECO:0007669"/>
    <property type="project" value="UniProtKB-SubCell"/>
</dbReference>
<evidence type="ECO:0000256" key="2">
    <source>
        <dbReference type="ARBA" id="ARBA00002364"/>
    </source>
</evidence>
<dbReference type="Gene3D" id="3.30.70.260">
    <property type="match status" value="1"/>
</dbReference>
<feature type="domain" description="Prephenate dehydratase" evidence="18">
    <location>
        <begin position="97"/>
        <end position="272"/>
    </location>
</feature>
<dbReference type="PANTHER" id="PTHR21022:SF19">
    <property type="entry name" value="PREPHENATE DEHYDRATASE-RELATED"/>
    <property type="match status" value="1"/>
</dbReference>
<dbReference type="CDD" id="cd04905">
    <property type="entry name" value="ACT_CM-PDT"/>
    <property type="match status" value="1"/>
</dbReference>
<feature type="domain" description="Chorismate mutase" evidence="17">
    <location>
        <begin position="1"/>
        <end position="97"/>
    </location>
</feature>
<evidence type="ECO:0000256" key="5">
    <source>
        <dbReference type="ARBA" id="ARBA00004817"/>
    </source>
</evidence>
<comment type="function">
    <text evidence="2">Catalyzes the Claisen rearrangement of chorismate to prephenate and the decarboxylation/dehydration of prephenate to phenylpyruvate.</text>
</comment>
<accession>A0A1Y1XHQ8</accession>
<keyword evidence="21" id="KW-1185">Reference proteome</keyword>
<comment type="caution">
    <text evidence="20">The sequence shown here is derived from an EMBL/GenBank/DDBJ whole genome shotgun (WGS) entry which is preliminary data.</text>
</comment>
<comment type="pathway">
    <text evidence="4">Amino-acid biosynthesis; L-phenylalanine biosynthesis; phenylpyruvate from prephenate: step 1/1.</text>
</comment>
<keyword evidence="11" id="KW-0584">Phenylalanine biosynthesis</keyword>
<dbReference type="SUPFAM" id="SSF53850">
    <property type="entry name" value="Periplasmic binding protein-like II"/>
    <property type="match status" value="1"/>
</dbReference>
<keyword evidence="12" id="KW-0413">Isomerase</keyword>
<evidence type="ECO:0000256" key="8">
    <source>
        <dbReference type="ARBA" id="ARBA00022490"/>
    </source>
</evidence>
<gene>
    <name evidence="20" type="ORF">K493DRAFT_291618</name>
</gene>
<keyword evidence="8" id="KW-0963">Cytoplasm</keyword>
<name>A0A1Y1XHQ8_9FUNG</name>
<reference evidence="20 21" key="1">
    <citation type="submission" date="2016-07" db="EMBL/GenBank/DDBJ databases">
        <title>Pervasive Adenine N6-methylation of Active Genes in Fungi.</title>
        <authorList>
            <consortium name="DOE Joint Genome Institute"/>
            <person name="Mondo S.J."/>
            <person name="Dannebaum R.O."/>
            <person name="Kuo R.C."/>
            <person name="Labutti K."/>
            <person name="Haridas S."/>
            <person name="Kuo A."/>
            <person name="Salamov A."/>
            <person name="Ahrendt S.R."/>
            <person name="Lipzen A."/>
            <person name="Sullivan W."/>
            <person name="Andreopoulos W.B."/>
            <person name="Clum A."/>
            <person name="Lindquist E."/>
            <person name="Daum C."/>
            <person name="Ramamoorthy G.K."/>
            <person name="Gryganskyi A."/>
            <person name="Culley D."/>
            <person name="Magnuson J.K."/>
            <person name="James T.Y."/>
            <person name="O'Malley M.A."/>
            <person name="Stajich J.E."/>
            <person name="Spatafora J.W."/>
            <person name="Visel A."/>
            <person name="Grigoriev I.V."/>
        </authorList>
    </citation>
    <scope>NUCLEOTIDE SEQUENCE [LARGE SCALE GENOMIC DNA]</scope>
    <source>
        <strain evidence="20 21">CBS 931.73</strain>
    </source>
</reference>
<proteinExistence type="predicted"/>
<dbReference type="PANTHER" id="PTHR21022">
    <property type="entry name" value="PREPHENATE DEHYDRATASE P PROTEIN"/>
    <property type="match status" value="1"/>
</dbReference>
<keyword evidence="14" id="KW-0511">Multifunctional enzyme</keyword>
<dbReference type="Pfam" id="PF00800">
    <property type="entry name" value="PDT"/>
    <property type="match status" value="1"/>
</dbReference>
<comment type="subcellular location">
    <subcellularLocation>
        <location evidence="3">Cytoplasm</location>
    </subcellularLocation>
</comment>
<organism evidence="20 21">
    <name type="scientific">Basidiobolus meristosporus CBS 931.73</name>
    <dbReference type="NCBI Taxonomy" id="1314790"/>
    <lineage>
        <taxon>Eukaryota</taxon>
        <taxon>Fungi</taxon>
        <taxon>Fungi incertae sedis</taxon>
        <taxon>Zoopagomycota</taxon>
        <taxon>Entomophthoromycotina</taxon>
        <taxon>Basidiobolomycetes</taxon>
        <taxon>Basidiobolales</taxon>
        <taxon>Basidiobolaceae</taxon>
        <taxon>Basidiobolus</taxon>
    </lineage>
</organism>
<evidence type="ECO:0000256" key="6">
    <source>
        <dbReference type="ARBA" id="ARBA00013147"/>
    </source>
</evidence>
<dbReference type="InterPro" id="IPR002912">
    <property type="entry name" value="ACT_dom"/>
</dbReference>
<keyword evidence="10" id="KW-0057">Aromatic amino acid biosynthesis</keyword>
<feature type="domain" description="ACT" evidence="19">
    <location>
        <begin position="285"/>
        <end position="362"/>
    </location>
</feature>
<dbReference type="InterPro" id="IPR001086">
    <property type="entry name" value="Preph_deHydtase"/>
</dbReference>
<dbReference type="PROSITE" id="PS51671">
    <property type="entry name" value="ACT"/>
    <property type="match status" value="1"/>
</dbReference>
<dbReference type="CDD" id="cd13630">
    <property type="entry name" value="PBP2_PDT_1"/>
    <property type="match status" value="1"/>
</dbReference>
<keyword evidence="13" id="KW-0456">Lyase</keyword>
<dbReference type="GO" id="GO:0004664">
    <property type="term" value="F:prephenate dehydratase activity"/>
    <property type="evidence" value="ECO:0007669"/>
    <property type="project" value="UniProtKB-EC"/>
</dbReference>
<dbReference type="PROSITE" id="PS51171">
    <property type="entry name" value="PREPHENATE_DEHYDR_3"/>
    <property type="match status" value="1"/>
</dbReference>
<dbReference type="Gene3D" id="3.40.190.10">
    <property type="entry name" value="Periplasmic binding protein-like II"/>
    <property type="match status" value="2"/>
</dbReference>
<comment type="catalytic activity">
    <reaction evidence="1">
        <text>chorismate = prephenate</text>
        <dbReference type="Rhea" id="RHEA:13897"/>
        <dbReference type="ChEBI" id="CHEBI:29748"/>
        <dbReference type="ChEBI" id="CHEBI:29934"/>
        <dbReference type="EC" id="5.4.99.5"/>
    </reaction>
</comment>
<dbReference type="AlphaFoldDB" id="A0A1Y1XHQ8"/>
<evidence type="ECO:0000256" key="4">
    <source>
        <dbReference type="ARBA" id="ARBA00004741"/>
    </source>
</evidence>
<evidence type="ECO:0000259" key="19">
    <source>
        <dbReference type="PROSITE" id="PS51671"/>
    </source>
</evidence>
<evidence type="ECO:0000256" key="7">
    <source>
        <dbReference type="ARBA" id="ARBA00014401"/>
    </source>
</evidence>
<protein>
    <recommendedName>
        <fullName evidence="7">Bifunctional chorismate mutase/prephenate dehydratase</fullName>
        <ecNumber evidence="6">4.2.1.51</ecNumber>
    </recommendedName>
    <alternativeName>
        <fullName evidence="16">Chorismate mutase-prephenate dehydratase</fullName>
    </alternativeName>
    <alternativeName>
        <fullName evidence="15">p-protein</fullName>
    </alternativeName>
</protein>
<dbReference type="NCBIfam" id="NF008865">
    <property type="entry name" value="PRK11898.1"/>
    <property type="match status" value="1"/>
</dbReference>
<sequence length="369" mass="41178">MSRDLERLRGYIGTLDSKLVNLLNERASLSLEVGAAKRAQAAESSEVQAKDVYIPAQEKAVFEKLKKMNRGPLSGDSLCSIYREIMSASISLQKDVSIAYLGPAGSFTHQAAVKRFGDSITYKPYDNISDVFDAIEGDQVTYGIIPIENSTFGSVVLTLDRFIRSDKVQIRAETYLPIQQCLLSNFQKGAITKIYSQPVAFGQCQKWLDENLPGVERINVSSTSHAAELASREMYAAAVCSSVCADLYNLQIVQQDISDLRNNHTRFFIIGKNCDKSTGDDKTLLYFTVDHRQPGALCDGLKVFKDYSLNLTHIDSRPSHQRPWHYVFFVEFEGHKDDDSVKKALADLSNYCLDIVVLGSYPNQRPSNA</sequence>
<dbReference type="Proteomes" id="UP000193498">
    <property type="component" value="Unassembled WGS sequence"/>
</dbReference>
<dbReference type="PROSITE" id="PS51168">
    <property type="entry name" value="CHORISMATE_MUT_2"/>
    <property type="match status" value="1"/>
</dbReference>
<evidence type="ECO:0000313" key="20">
    <source>
        <dbReference type="EMBL" id="ORX85298.1"/>
    </source>
</evidence>
<dbReference type="GO" id="GO:0004106">
    <property type="term" value="F:chorismate mutase activity"/>
    <property type="evidence" value="ECO:0007669"/>
    <property type="project" value="UniProtKB-EC"/>
</dbReference>
<dbReference type="SUPFAM" id="SSF48600">
    <property type="entry name" value="Chorismate mutase II"/>
    <property type="match status" value="1"/>
</dbReference>
<keyword evidence="9" id="KW-0028">Amino-acid biosynthesis</keyword>
<evidence type="ECO:0000256" key="16">
    <source>
        <dbReference type="ARBA" id="ARBA00031520"/>
    </source>
</evidence>
<dbReference type="Pfam" id="PF01817">
    <property type="entry name" value="CM_2"/>
    <property type="match status" value="1"/>
</dbReference>